<dbReference type="EMBL" id="JACASE010000014">
    <property type="protein sequence ID" value="KAF6410364.1"/>
    <property type="molecule type" value="Genomic_DNA"/>
</dbReference>
<protein>
    <submittedName>
        <fullName evidence="1">Uncharacterized protein</fullName>
    </submittedName>
</protein>
<proteinExistence type="predicted"/>
<evidence type="ECO:0000313" key="2">
    <source>
        <dbReference type="Proteomes" id="UP000593571"/>
    </source>
</evidence>
<dbReference type="AlphaFoldDB" id="A0A7J8CHJ6"/>
<sequence>MCHRPPRRHSPHACQATSLTSPLAPAKSAFPLTTRPQMTPSGFHRAFVHTCASPPALKFLRTGRAWFTLQLSGGGLRGLAFRVSPYRRTGVMERQCFVKHREEGRAEVGMESSRKHNYVNSDGDPEHSLYVLRSKLNVQSNLMISKCSRFEDPI</sequence>
<reference evidence="1 2" key="1">
    <citation type="journal article" date="2020" name="Nature">
        <title>Six reference-quality genomes reveal evolution of bat adaptations.</title>
        <authorList>
            <person name="Jebb D."/>
            <person name="Huang Z."/>
            <person name="Pippel M."/>
            <person name="Hughes G.M."/>
            <person name="Lavrichenko K."/>
            <person name="Devanna P."/>
            <person name="Winkler S."/>
            <person name="Jermiin L.S."/>
            <person name="Skirmuntt E.C."/>
            <person name="Katzourakis A."/>
            <person name="Burkitt-Gray L."/>
            <person name="Ray D.A."/>
            <person name="Sullivan K.A.M."/>
            <person name="Roscito J.G."/>
            <person name="Kirilenko B.M."/>
            <person name="Davalos L.M."/>
            <person name="Corthals A.P."/>
            <person name="Power M.L."/>
            <person name="Jones G."/>
            <person name="Ransome R.D."/>
            <person name="Dechmann D.K.N."/>
            <person name="Locatelli A.G."/>
            <person name="Puechmaille S.J."/>
            <person name="Fedrigo O."/>
            <person name="Jarvis E.D."/>
            <person name="Hiller M."/>
            <person name="Vernes S.C."/>
            <person name="Myers E.W."/>
            <person name="Teeling E.C."/>
        </authorList>
    </citation>
    <scope>NUCLEOTIDE SEQUENCE [LARGE SCALE GENOMIC DNA]</scope>
    <source>
        <strain evidence="1">MRouAeg1</strain>
        <tissue evidence="1">Muscle</tissue>
    </source>
</reference>
<organism evidence="1 2">
    <name type="scientific">Rousettus aegyptiacus</name>
    <name type="common">Egyptian fruit bat</name>
    <name type="synonym">Pteropus aegyptiacus</name>
    <dbReference type="NCBI Taxonomy" id="9407"/>
    <lineage>
        <taxon>Eukaryota</taxon>
        <taxon>Metazoa</taxon>
        <taxon>Chordata</taxon>
        <taxon>Craniata</taxon>
        <taxon>Vertebrata</taxon>
        <taxon>Euteleostomi</taxon>
        <taxon>Mammalia</taxon>
        <taxon>Eutheria</taxon>
        <taxon>Laurasiatheria</taxon>
        <taxon>Chiroptera</taxon>
        <taxon>Yinpterochiroptera</taxon>
        <taxon>Pteropodoidea</taxon>
        <taxon>Pteropodidae</taxon>
        <taxon>Rousettinae</taxon>
        <taxon>Rousettus</taxon>
    </lineage>
</organism>
<keyword evidence="2" id="KW-1185">Reference proteome</keyword>
<evidence type="ECO:0000313" key="1">
    <source>
        <dbReference type="EMBL" id="KAF6410364.1"/>
    </source>
</evidence>
<accession>A0A7J8CHJ6</accession>
<comment type="caution">
    <text evidence="1">The sequence shown here is derived from an EMBL/GenBank/DDBJ whole genome shotgun (WGS) entry which is preliminary data.</text>
</comment>
<dbReference type="Proteomes" id="UP000593571">
    <property type="component" value="Unassembled WGS sequence"/>
</dbReference>
<name>A0A7J8CHJ6_ROUAE</name>
<gene>
    <name evidence="1" type="ORF">HJG63_008929</name>
</gene>